<dbReference type="AlphaFoldDB" id="A0AAJ2BZ14"/>
<evidence type="ECO:0000313" key="2">
    <source>
        <dbReference type="EMBL" id="MDR6837826.1"/>
    </source>
</evidence>
<comment type="caution">
    <text evidence="1">The sequence shown here is derived from an EMBL/GenBank/DDBJ whole genome shotgun (WGS) entry which is preliminary data.</text>
</comment>
<name>A0AAJ2BZ14_ACIDE</name>
<evidence type="ECO:0000313" key="4">
    <source>
        <dbReference type="Proteomes" id="UP001253458"/>
    </source>
</evidence>
<accession>A0AAJ2BZ14</accession>
<dbReference type="InterPro" id="IPR030987">
    <property type="entry name" value="AbiV"/>
</dbReference>
<dbReference type="RefSeq" id="WP_056162905.1">
    <property type="nucleotide sequence ID" value="NZ_JAVDTL010000005.1"/>
</dbReference>
<proteinExistence type="predicted"/>
<dbReference type="Proteomes" id="UP001249076">
    <property type="component" value="Unassembled WGS sequence"/>
</dbReference>
<dbReference type="Pfam" id="PF18728">
    <property type="entry name" value="HEPN_AbiV"/>
    <property type="match status" value="1"/>
</dbReference>
<organism evidence="1 4">
    <name type="scientific">Acidovorax delafieldii</name>
    <name type="common">Pseudomonas delafieldii</name>
    <dbReference type="NCBI Taxonomy" id="47920"/>
    <lineage>
        <taxon>Bacteria</taxon>
        <taxon>Pseudomonadati</taxon>
        <taxon>Pseudomonadota</taxon>
        <taxon>Betaproteobacteria</taxon>
        <taxon>Burkholderiales</taxon>
        <taxon>Comamonadaceae</taxon>
        <taxon>Acidovorax</taxon>
    </lineage>
</organism>
<protein>
    <submittedName>
        <fullName evidence="1">AbiV family abortive infection protein</fullName>
    </submittedName>
</protein>
<dbReference type="EMBL" id="JAVDTL010000005">
    <property type="protein sequence ID" value="MDR6768144.1"/>
    <property type="molecule type" value="Genomic_DNA"/>
</dbReference>
<dbReference type="EMBL" id="JAVDTS010000003">
    <property type="protein sequence ID" value="MDR6837826.1"/>
    <property type="molecule type" value="Genomic_DNA"/>
</dbReference>
<evidence type="ECO:0000313" key="1">
    <source>
        <dbReference type="EMBL" id="MDR6768144.1"/>
    </source>
</evidence>
<dbReference type="NCBIfam" id="TIGR04498">
    <property type="entry name" value="AbiV_defense"/>
    <property type="match status" value="1"/>
</dbReference>
<keyword evidence="3" id="KW-1185">Reference proteome</keyword>
<dbReference type="Proteomes" id="UP001253458">
    <property type="component" value="Unassembled WGS sequence"/>
</dbReference>
<gene>
    <name evidence="1" type="ORF">J2W88_003446</name>
    <name evidence="2" type="ORF">J2W93_002664</name>
</gene>
<evidence type="ECO:0000313" key="3">
    <source>
        <dbReference type="Proteomes" id="UP001249076"/>
    </source>
</evidence>
<reference evidence="1 3" key="1">
    <citation type="submission" date="2023-07" db="EMBL/GenBank/DDBJ databases">
        <title>Sorghum-associated microbial communities from plants grown in Nebraska, USA.</title>
        <authorList>
            <person name="Schachtman D."/>
        </authorList>
    </citation>
    <scope>NUCLEOTIDE SEQUENCE</scope>
    <source>
        <strain evidence="2 3">BE105</strain>
        <strain evidence="1">BE69</strain>
    </source>
</reference>
<sequence>MPLTSEARFLAETLIDGARKTVQNADELFDEARLLADAGHVARALLLHQISLEECGKLEMLYVATAEVLRGQAVDMKRLSRAFSKHAAKNRTNAYFLAKSEAELAAEQQDDIGAAHEAFNELQADFHEKSNDLKNASLYVDYDGLFRAPREVISAEHLDEVFNRNGTFMSMAFDKLAILLRWGADLDAAAAEIAQWWAVLGMDDLDRDKPDSLVALKKCLAEVMQKGRDALKPQPPSAG</sequence>